<accession>A0ABW9FP83</accession>
<dbReference type="SUPFAM" id="SSF50998">
    <property type="entry name" value="Quinoprotein alcohol dehydrogenase-like"/>
    <property type="match status" value="1"/>
</dbReference>
<proteinExistence type="predicted"/>
<comment type="caution">
    <text evidence="2">The sequence shown here is derived from an EMBL/GenBank/DDBJ whole genome shotgun (WGS) entry which is preliminary data.</text>
</comment>
<dbReference type="InterPro" id="IPR015943">
    <property type="entry name" value="WD40/YVTN_repeat-like_dom_sf"/>
</dbReference>
<evidence type="ECO:0000313" key="2">
    <source>
        <dbReference type="EMBL" id="MFM1727008.1"/>
    </source>
</evidence>
<protein>
    <submittedName>
        <fullName evidence="2">PQQ-binding-like beta-propeller repeat protein</fullName>
    </submittedName>
</protein>
<reference evidence="2 3" key="1">
    <citation type="submission" date="2023-11" db="EMBL/GenBank/DDBJ databases">
        <authorList>
            <person name="Val-Calvo J."/>
            <person name="Scortti M."/>
            <person name="Vazquez-Boland J."/>
        </authorList>
    </citation>
    <scope>NUCLEOTIDE SEQUENCE [LARGE SCALE GENOMIC DNA]</scope>
    <source>
        <strain evidence="2 3">DSM 46662</strain>
    </source>
</reference>
<feature type="domain" description="Pyrrolo-quinoline quinone repeat" evidence="1">
    <location>
        <begin position="29"/>
        <end position="89"/>
    </location>
</feature>
<sequence length="116" mass="12710">MNEGSVQRSSALSAVAGHTAVLTSADTRTITGLDLESGRQVWQTPWEDAYWIRGGATDGQYFAFSDYTGTHAIRASDGKIMWSVPLPEGADPREVVVSDAAGTLMVSWRDHFTFWK</sequence>
<dbReference type="RefSeq" id="WP_348608971.1">
    <property type="nucleotide sequence ID" value="NZ_CP157276.1"/>
</dbReference>
<organism evidence="2 3">
    <name type="scientific">Prescottella soli</name>
    <dbReference type="NCBI Taxonomy" id="1543852"/>
    <lineage>
        <taxon>Bacteria</taxon>
        <taxon>Bacillati</taxon>
        <taxon>Actinomycetota</taxon>
        <taxon>Actinomycetes</taxon>
        <taxon>Mycobacteriales</taxon>
        <taxon>Nocardiaceae</taxon>
        <taxon>Prescottella</taxon>
    </lineage>
</organism>
<gene>
    <name evidence="2" type="ORF">ABEU19_000457</name>
</gene>
<dbReference type="Pfam" id="PF13360">
    <property type="entry name" value="PQQ_2"/>
    <property type="match status" value="1"/>
</dbReference>
<evidence type="ECO:0000313" key="3">
    <source>
        <dbReference type="Proteomes" id="UP001629744"/>
    </source>
</evidence>
<dbReference type="InterPro" id="IPR002372">
    <property type="entry name" value="PQQ_rpt_dom"/>
</dbReference>
<dbReference type="EMBL" id="JBDLNU010000001">
    <property type="protein sequence ID" value="MFM1727008.1"/>
    <property type="molecule type" value="Genomic_DNA"/>
</dbReference>
<dbReference type="Proteomes" id="UP001629744">
    <property type="component" value="Unassembled WGS sequence"/>
</dbReference>
<keyword evidence="3" id="KW-1185">Reference proteome</keyword>
<dbReference type="Gene3D" id="2.130.10.10">
    <property type="entry name" value="YVTN repeat-like/Quinoprotein amine dehydrogenase"/>
    <property type="match status" value="1"/>
</dbReference>
<evidence type="ECO:0000259" key="1">
    <source>
        <dbReference type="Pfam" id="PF13360"/>
    </source>
</evidence>
<dbReference type="InterPro" id="IPR011047">
    <property type="entry name" value="Quinoprotein_ADH-like_sf"/>
</dbReference>
<name>A0ABW9FP83_9NOCA</name>